<accession>A0A1G5RX42</accession>
<feature type="transmembrane region" description="Helical" evidence="1">
    <location>
        <begin position="343"/>
        <end position="364"/>
    </location>
</feature>
<proteinExistence type="predicted"/>
<evidence type="ECO:0000313" key="2">
    <source>
        <dbReference type="EMBL" id="SCZ78692.1"/>
    </source>
</evidence>
<organism evidence="2 3">
    <name type="scientific">Pseudobutyrivibrio xylanivorans</name>
    <dbReference type="NCBI Taxonomy" id="185007"/>
    <lineage>
        <taxon>Bacteria</taxon>
        <taxon>Bacillati</taxon>
        <taxon>Bacillota</taxon>
        <taxon>Clostridia</taxon>
        <taxon>Lachnospirales</taxon>
        <taxon>Lachnospiraceae</taxon>
        <taxon>Pseudobutyrivibrio</taxon>
    </lineage>
</organism>
<gene>
    <name evidence="2" type="ORF">SAMN02910350_01399</name>
</gene>
<feature type="transmembrane region" description="Helical" evidence="1">
    <location>
        <begin position="6"/>
        <end position="24"/>
    </location>
</feature>
<dbReference type="Proteomes" id="UP000199428">
    <property type="component" value="Unassembled WGS sequence"/>
</dbReference>
<feature type="transmembrane region" description="Helical" evidence="1">
    <location>
        <begin position="70"/>
        <end position="92"/>
    </location>
</feature>
<feature type="transmembrane region" description="Helical" evidence="1">
    <location>
        <begin position="121"/>
        <end position="140"/>
    </location>
</feature>
<keyword evidence="1" id="KW-0812">Transmembrane</keyword>
<name>A0A1G5RX42_PSEXY</name>
<feature type="transmembrane region" description="Helical" evidence="1">
    <location>
        <begin position="298"/>
        <end position="331"/>
    </location>
</feature>
<keyword evidence="1" id="KW-1133">Transmembrane helix</keyword>
<feature type="transmembrane region" description="Helical" evidence="1">
    <location>
        <begin position="263"/>
        <end position="286"/>
    </location>
</feature>
<evidence type="ECO:0000313" key="3">
    <source>
        <dbReference type="Proteomes" id="UP000199428"/>
    </source>
</evidence>
<dbReference type="AlphaFoldDB" id="A0A1G5RX42"/>
<feature type="transmembrane region" description="Helical" evidence="1">
    <location>
        <begin position="36"/>
        <end position="58"/>
    </location>
</feature>
<dbReference type="InterPro" id="IPR045723">
    <property type="entry name" value="DUF6077"/>
</dbReference>
<protein>
    <submittedName>
        <fullName evidence="2">Uncharacterized protein</fullName>
    </submittedName>
</protein>
<dbReference type="RefSeq" id="WP_090162335.1">
    <property type="nucleotide sequence ID" value="NZ_FMWK01000006.1"/>
</dbReference>
<dbReference type="EMBL" id="FMWK01000006">
    <property type="protein sequence ID" value="SCZ78692.1"/>
    <property type="molecule type" value="Genomic_DNA"/>
</dbReference>
<sequence>MTIIRAILLLLNFSLVPLAIGRLITYKAKSGLIAEYLIGFFGNLGIFYIIFAFCNWYQVWNTFKDPVIGAFSTLTYIYIGVISVLVLAWLWLDRKAIKGSVAYIKNKINCLLGSIRKDKFVIVYIIVFTIILAAQLYFAFKYQINQWSYDDYDYVVSSKDTVSSDTLTYVNFITGALANIAEKRAATSWVTYIAFLSRISNFEVTTLSHTLLPVLLVLIAYLTTYYIVKFLFKEMDNRLIAMILISLAYVFGLYSHYSNTFRLLGAVWQGKAVLSAIAIPFMTVYLMRLYAKEVKTAYMLPIAAVSLGACSLTILAGFFVSIVACVAWFVMCIYHRRIYGLRYLAASLFGPAFLGVFYMMLWMLQIDMQGIDDNKYFDFRRPPDT</sequence>
<keyword evidence="1" id="KW-0472">Membrane</keyword>
<feature type="transmembrane region" description="Helical" evidence="1">
    <location>
        <begin position="239"/>
        <end position="257"/>
    </location>
</feature>
<reference evidence="2 3" key="1">
    <citation type="submission" date="2016-10" db="EMBL/GenBank/DDBJ databases">
        <authorList>
            <person name="de Groot N.N."/>
        </authorList>
    </citation>
    <scope>NUCLEOTIDE SEQUENCE [LARGE SCALE GENOMIC DNA]</scope>
    <source>
        <strain evidence="2 3">DSM 10317</strain>
    </source>
</reference>
<evidence type="ECO:0000256" key="1">
    <source>
        <dbReference type="SAM" id="Phobius"/>
    </source>
</evidence>
<feature type="transmembrane region" description="Helical" evidence="1">
    <location>
        <begin position="211"/>
        <end position="232"/>
    </location>
</feature>
<dbReference type="Pfam" id="PF19554">
    <property type="entry name" value="DUF6077"/>
    <property type="match status" value="1"/>
</dbReference>